<evidence type="ECO:0000256" key="4">
    <source>
        <dbReference type="PROSITE-ProRule" id="PRU00325"/>
    </source>
</evidence>
<feature type="signal peptide" evidence="6">
    <location>
        <begin position="1"/>
        <end position="16"/>
    </location>
</feature>
<dbReference type="InterPro" id="IPR004332">
    <property type="entry name" value="Transposase_MuDR"/>
</dbReference>
<dbReference type="AlphaFoldDB" id="A0AAP0N9G9"/>
<reference evidence="8 9" key="1">
    <citation type="journal article" date="2024" name="Plant J.">
        <title>Genome sequences and population genomics reveal climatic adaptation and genomic divergence between two closely related sweetgum species.</title>
        <authorList>
            <person name="Xu W.Q."/>
            <person name="Ren C.Q."/>
            <person name="Zhang X.Y."/>
            <person name="Comes H.P."/>
            <person name="Liu X.H."/>
            <person name="Li Y.G."/>
            <person name="Kettle C.J."/>
            <person name="Jalonen R."/>
            <person name="Gaisberger H."/>
            <person name="Ma Y.Z."/>
            <person name="Qiu Y.X."/>
        </authorList>
    </citation>
    <scope>NUCLEOTIDE SEQUENCE [LARGE SCALE GENOMIC DNA]</scope>
    <source>
        <strain evidence="8">Hangzhou</strain>
    </source>
</reference>
<evidence type="ECO:0000313" key="8">
    <source>
        <dbReference type="EMBL" id="KAK9268930.1"/>
    </source>
</evidence>
<keyword evidence="2 4" id="KW-0863">Zinc-finger</keyword>
<organism evidence="8 9">
    <name type="scientific">Liquidambar formosana</name>
    <name type="common">Formosan gum</name>
    <dbReference type="NCBI Taxonomy" id="63359"/>
    <lineage>
        <taxon>Eukaryota</taxon>
        <taxon>Viridiplantae</taxon>
        <taxon>Streptophyta</taxon>
        <taxon>Embryophyta</taxon>
        <taxon>Tracheophyta</taxon>
        <taxon>Spermatophyta</taxon>
        <taxon>Magnoliopsida</taxon>
        <taxon>eudicotyledons</taxon>
        <taxon>Gunneridae</taxon>
        <taxon>Pentapetalae</taxon>
        <taxon>Saxifragales</taxon>
        <taxon>Altingiaceae</taxon>
        <taxon>Liquidambar</taxon>
    </lineage>
</organism>
<evidence type="ECO:0000256" key="5">
    <source>
        <dbReference type="SAM" id="MobiDB-lite"/>
    </source>
</evidence>
<accession>A0AAP0N9G9</accession>
<dbReference type="PROSITE" id="PS50966">
    <property type="entry name" value="ZF_SWIM"/>
    <property type="match status" value="1"/>
</dbReference>
<evidence type="ECO:0000256" key="6">
    <source>
        <dbReference type="SAM" id="SignalP"/>
    </source>
</evidence>
<gene>
    <name evidence="8" type="ORF">L1049_000696</name>
</gene>
<dbReference type="Pfam" id="PF03108">
    <property type="entry name" value="DBD_Tnp_Mut"/>
    <property type="match status" value="1"/>
</dbReference>
<evidence type="ECO:0000256" key="3">
    <source>
        <dbReference type="ARBA" id="ARBA00022833"/>
    </source>
</evidence>
<dbReference type="PANTHER" id="PTHR31973">
    <property type="entry name" value="POLYPROTEIN, PUTATIVE-RELATED"/>
    <property type="match status" value="1"/>
</dbReference>
<dbReference type="InterPro" id="IPR006564">
    <property type="entry name" value="Znf_PMZ"/>
</dbReference>
<name>A0AAP0N9G9_LIQFO</name>
<dbReference type="InterPro" id="IPR018289">
    <property type="entry name" value="MULE_transposase_dom"/>
</dbReference>
<feature type="compositionally biased region" description="Polar residues" evidence="5">
    <location>
        <begin position="672"/>
        <end position="686"/>
    </location>
</feature>
<dbReference type="InterPro" id="IPR007527">
    <property type="entry name" value="Znf_SWIM"/>
</dbReference>
<dbReference type="EMBL" id="JBBPBK010000015">
    <property type="protein sequence ID" value="KAK9268930.1"/>
    <property type="molecule type" value="Genomic_DNA"/>
</dbReference>
<keyword evidence="3" id="KW-0862">Zinc</keyword>
<dbReference type="GO" id="GO:0008270">
    <property type="term" value="F:zinc ion binding"/>
    <property type="evidence" value="ECO:0007669"/>
    <property type="project" value="UniProtKB-KW"/>
</dbReference>
<dbReference type="Proteomes" id="UP001415857">
    <property type="component" value="Unassembled WGS sequence"/>
</dbReference>
<keyword evidence="9" id="KW-1185">Reference proteome</keyword>
<dbReference type="PANTHER" id="PTHR31973:SF187">
    <property type="entry name" value="MUTATOR TRANSPOSASE MUDRA PROTEIN"/>
    <property type="match status" value="1"/>
</dbReference>
<dbReference type="Pfam" id="PF04434">
    <property type="entry name" value="SWIM"/>
    <property type="match status" value="1"/>
</dbReference>
<feature type="region of interest" description="Disordered" evidence="5">
    <location>
        <begin position="711"/>
        <end position="756"/>
    </location>
</feature>
<evidence type="ECO:0000256" key="2">
    <source>
        <dbReference type="ARBA" id="ARBA00022771"/>
    </source>
</evidence>
<proteinExistence type="predicted"/>
<comment type="caution">
    <text evidence="8">The sequence shown here is derived from an EMBL/GenBank/DDBJ whole genome shotgun (WGS) entry which is preliminary data.</text>
</comment>
<evidence type="ECO:0000313" key="9">
    <source>
        <dbReference type="Proteomes" id="UP001415857"/>
    </source>
</evidence>
<feature type="domain" description="SWIM-type" evidence="7">
    <location>
        <begin position="517"/>
        <end position="558"/>
    </location>
</feature>
<protein>
    <recommendedName>
        <fullName evidence="7">SWIM-type domain-containing protein</fullName>
    </recommendedName>
</protein>
<dbReference type="Pfam" id="PF10551">
    <property type="entry name" value="MULE"/>
    <property type="match status" value="1"/>
</dbReference>
<keyword evidence="1" id="KW-0479">Metal-binding</keyword>
<feature type="chain" id="PRO_5043036416" description="SWIM-type domain-containing protein" evidence="6">
    <location>
        <begin position="17"/>
        <end position="937"/>
    </location>
</feature>
<feature type="compositionally biased region" description="Basic residues" evidence="5">
    <location>
        <begin position="720"/>
        <end position="732"/>
    </location>
</feature>
<dbReference type="SMART" id="SM00575">
    <property type="entry name" value="ZnF_PMZ"/>
    <property type="match status" value="1"/>
</dbReference>
<feature type="compositionally biased region" description="Basic residues" evidence="5">
    <location>
        <begin position="610"/>
        <end position="619"/>
    </location>
</feature>
<keyword evidence="6" id="KW-0732">Signal</keyword>
<evidence type="ECO:0000256" key="1">
    <source>
        <dbReference type="ARBA" id="ARBA00022723"/>
    </source>
</evidence>
<feature type="region of interest" description="Disordered" evidence="5">
    <location>
        <begin position="602"/>
        <end position="698"/>
    </location>
</feature>
<evidence type="ECO:0000259" key="7">
    <source>
        <dbReference type="PROSITE" id="PS50966"/>
    </source>
</evidence>
<sequence>MFVVVLYILGIVAVYDLDGSFGCSGVIDWLNDGDDELSDYQSNLSELMTSSGSEDEDFQADPNKFMRGKKPVEDDGGKVSFWVGRVFVSIDAFREKLREYVIQEGFDIVRVKNERTRVTVKCAGEGCQWRIHASPTPDSCNFVVRTLKDEHSCIRSTTNKNASSSWIAKKFASRIKNNPEMKLSGMRNELLEEYGVEVHPMRLYRAKRKCMDAIEGNHGECYGKFPAYADVVRFHNPGSLLKLQCERLHMTSNPSFKNFFVCLEAMKTGFINGCRPFLGLDGCHLKGPYGGVLLGAVTLDGNQKLFPVAWAVVDGENKENWRFFLYHLHMVLGDDSLNRPYTFMTDRQKGVIDAISEYFPEANQRHCCRHLYNNFKARFLGILLRDHFWDAARAYNRQEFNESMDAMKTINTAAYNWLMEIPVTQWSRHAFDPRVKNDSLTNNMSESFNQWVGELRSKPVLTMIDTIRCRLMSRTQKRYQTGSGWTKEISPAIMGKLDSMKQKSRTCHTMFAGGDEYEVMDGNRRHVVRLGRWDCDCRAWYISGIPCKHAIARITFQRANMASYCHDYFSKTVYLRAHGGRIQPIPAENRWSEFAHSEYDPVMPPPLRRLPGRPKINRRRQPDEGAPSTHRIRNSTVRCKNCQRYGHNKRSCQRAPVQRKTNGMARRGTGSAGPSQEPMTQASVNQGSGIGSSNAGGSVLGRGMVMEANGSACDGGIGRGRGRGSGRGRGRGRAADGVIGRGRGKEGADGAGRARGKARGRASDEFVVMFRGKTGYPIIEPAIWYSLLYMCGGLAIRTCYPVASTNTKITPVVKEGCDIQGPVDGLNSVIDMTVGEPSEGSTEQVESSLAWGENFSVGLRYDAHDSADFGKPEIEMGNGDPTEETINCQNQTEYFERSSVSLKLQEPPLQSQAVNNIEYLSQPTYYNWVKLTCAQFI</sequence>